<feature type="domain" description="Chromodomain-helicase-DNA-binding protein 6-9 tri-helical" evidence="1">
    <location>
        <begin position="1"/>
        <end position="68"/>
    </location>
</feature>
<gene>
    <name evidence="2" type="ORF">chiPu_0030264</name>
</gene>
<accession>A0A401TT47</accession>
<dbReference type="Pfam" id="PF23078">
    <property type="entry name" value="HTH_CHD6-9"/>
    <property type="match status" value="1"/>
</dbReference>
<protein>
    <recommendedName>
        <fullName evidence="1">Chromodomain-helicase-DNA-binding protein 6-9 tri-helical domain-containing protein</fullName>
    </recommendedName>
</protein>
<dbReference type="Proteomes" id="UP000287033">
    <property type="component" value="Unassembled WGS sequence"/>
</dbReference>
<evidence type="ECO:0000259" key="1">
    <source>
        <dbReference type="Pfam" id="PF23078"/>
    </source>
</evidence>
<dbReference type="AlphaFoldDB" id="A0A401TT47"/>
<comment type="caution">
    <text evidence="2">The sequence shown here is derived from an EMBL/GenBank/DDBJ whole genome shotgun (WGS) entry which is preliminary data.</text>
</comment>
<evidence type="ECO:0000313" key="3">
    <source>
        <dbReference type="Proteomes" id="UP000287033"/>
    </source>
</evidence>
<dbReference type="PANTHER" id="PTHR46850:SF1">
    <property type="entry name" value="CHROMODOMAIN-HELICASE-DNA-BINDING PROTEIN 9"/>
    <property type="match status" value="1"/>
</dbReference>
<dbReference type="STRING" id="137246.A0A401TT47"/>
<name>A0A401TT47_CHIPU</name>
<sequence>WTDREESDFCRVVSTFGVEFDPQSRQYQWEQFRSIARLDRKTDDTLTQYLQMFMAMCRRVCGLPLEEGE</sequence>
<dbReference type="InterPro" id="IPR056342">
    <property type="entry name" value="HTH_CHD6-9"/>
</dbReference>
<dbReference type="EMBL" id="BEZZ01178865">
    <property type="protein sequence ID" value="GCC45807.1"/>
    <property type="molecule type" value="Genomic_DNA"/>
</dbReference>
<reference evidence="2 3" key="1">
    <citation type="journal article" date="2018" name="Nat. Ecol. Evol.">
        <title>Shark genomes provide insights into elasmobranch evolution and the origin of vertebrates.</title>
        <authorList>
            <person name="Hara Y"/>
            <person name="Yamaguchi K"/>
            <person name="Onimaru K"/>
            <person name="Kadota M"/>
            <person name="Koyanagi M"/>
            <person name="Keeley SD"/>
            <person name="Tatsumi K"/>
            <person name="Tanaka K"/>
            <person name="Motone F"/>
            <person name="Kageyama Y"/>
            <person name="Nozu R"/>
            <person name="Adachi N"/>
            <person name="Nishimura O"/>
            <person name="Nakagawa R"/>
            <person name="Tanegashima C"/>
            <person name="Kiyatake I"/>
            <person name="Matsumoto R"/>
            <person name="Murakumo K"/>
            <person name="Nishida K"/>
            <person name="Terakita A"/>
            <person name="Kuratani S"/>
            <person name="Sato K"/>
            <person name="Hyodo S Kuraku.S."/>
        </authorList>
    </citation>
    <scope>NUCLEOTIDE SEQUENCE [LARGE SCALE GENOMIC DNA]</scope>
</reference>
<dbReference type="OrthoDB" id="5857104at2759"/>
<feature type="non-terminal residue" evidence="2">
    <location>
        <position position="1"/>
    </location>
</feature>
<evidence type="ECO:0000313" key="2">
    <source>
        <dbReference type="EMBL" id="GCC45807.1"/>
    </source>
</evidence>
<keyword evidence="3" id="KW-1185">Reference proteome</keyword>
<dbReference type="InterPro" id="IPR051493">
    <property type="entry name" value="CHD"/>
</dbReference>
<feature type="non-terminal residue" evidence="2">
    <location>
        <position position="69"/>
    </location>
</feature>
<dbReference type="PANTHER" id="PTHR46850">
    <property type="entry name" value="CHROMODOMAIN-HELICASE-DNA-BINDING PROTEIN 9"/>
    <property type="match status" value="1"/>
</dbReference>
<organism evidence="2 3">
    <name type="scientific">Chiloscyllium punctatum</name>
    <name type="common">Brownbanded bambooshark</name>
    <name type="synonym">Hemiscyllium punctatum</name>
    <dbReference type="NCBI Taxonomy" id="137246"/>
    <lineage>
        <taxon>Eukaryota</taxon>
        <taxon>Metazoa</taxon>
        <taxon>Chordata</taxon>
        <taxon>Craniata</taxon>
        <taxon>Vertebrata</taxon>
        <taxon>Chondrichthyes</taxon>
        <taxon>Elasmobranchii</taxon>
        <taxon>Galeomorphii</taxon>
        <taxon>Galeoidea</taxon>
        <taxon>Orectolobiformes</taxon>
        <taxon>Hemiscylliidae</taxon>
        <taxon>Chiloscyllium</taxon>
    </lineage>
</organism>
<proteinExistence type="predicted"/>